<comment type="caution">
    <text evidence="1">The sequence shown here is derived from an EMBL/GenBank/DDBJ whole genome shotgun (WGS) entry which is preliminary data.</text>
</comment>
<name>A0A1D2JI63_PARBR</name>
<dbReference type="AlphaFoldDB" id="A0A1D2JI63"/>
<reference evidence="1 2" key="1">
    <citation type="submission" date="2016-06" db="EMBL/GenBank/DDBJ databases">
        <authorList>
            <person name="Kjaerup R.B."/>
            <person name="Dalgaard T.S."/>
            <person name="Juul-Madsen H.R."/>
        </authorList>
    </citation>
    <scope>NUCLEOTIDE SEQUENCE [LARGE SCALE GENOMIC DNA]</scope>
    <source>
        <strain evidence="1 2">Pb300</strain>
    </source>
</reference>
<sequence>MSEDWRDGSFQCLHLDWYCLLREMVKRSDRDSISFVSRYLMRTAAQTMRIKRAVANLGPRHKLQQNRATVPLPQLYGFGPSTGQTNAVLSQVTYVEERSCMSSVLHDQLARWRSGSPELGSQGCSVLGSRGLPPRPVIAGQLPEQATELEVI</sequence>
<evidence type="ECO:0000313" key="1">
    <source>
        <dbReference type="EMBL" id="ODH37360.1"/>
    </source>
</evidence>
<protein>
    <submittedName>
        <fullName evidence="1">Uncharacterized protein</fullName>
    </submittedName>
</protein>
<dbReference type="VEuPathDB" id="FungiDB:PABG_11189"/>
<dbReference type="VEuPathDB" id="FungiDB:PADG_11559"/>
<proteinExistence type="predicted"/>
<dbReference type="EMBL" id="LZYO01000084">
    <property type="protein sequence ID" value="ODH37360.1"/>
    <property type="molecule type" value="Genomic_DNA"/>
</dbReference>
<dbReference type="Proteomes" id="UP000242814">
    <property type="component" value="Unassembled WGS sequence"/>
</dbReference>
<evidence type="ECO:0000313" key="2">
    <source>
        <dbReference type="Proteomes" id="UP000242814"/>
    </source>
</evidence>
<accession>A0A1D2JI63</accession>
<organism evidence="1 2">
    <name type="scientific">Paracoccidioides brasiliensis</name>
    <dbReference type="NCBI Taxonomy" id="121759"/>
    <lineage>
        <taxon>Eukaryota</taxon>
        <taxon>Fungi</taxon>
        <taxon>Dikarya</taxon>
        <taxon>Ascomycota</taxon>
        <taxon>Pezizomycotina</taxon>
        <taxon>Eurotiomycetes</taxon>
        <taxon>Eurotiomycetidae</taxon>
        <taxon>Onygenales</taxon>
        <taxon>Ajellomycetaceae</taxon>
        <taxon>Paracoccidioides</taxon>
    </lineage>
</organism>
<gene>
    <name evidence="1" type="ORF">ACO22_02635</name>
</gene>